<organism evidence="2 3">
    <name type="scientific">Herbaspirillum lusitanum</name>
    <dbReference type="NCBI Taxonomy" id="213312"/>
    <lineage>
        <taxon>Bacteria</taxon>
        <taxon>Pseudomonadati</taxon>
        <taxon>Pseudomonadota</taxon>
        <taxon>Betaproteobacteria</taxon>
        <taxon>Burkholderiales</taxon>
        <taxon>Oxalobacteraceae</taxon>
        <taxon>Herbaspirillum</taxon>
    </lineage>
</organism>
<dbReference type="EMBL" id="JAQQFM010000005">
    <property type="protein sequence ID" value="MFL9925157.1"/>
    <property type="molecule type" value="Genomic_DNA"/>
</dbReference>
<name>A0ABW9ACM3_9BURK</name>
<accession>A0ABW9ACM3</accession>
<evidence type="ECO:0000313" key="2">
    <source>
        <dbReference type="EMBL" id="MFL9925157.1"/>
    </source>
</evidence>
<proteinExistence type="predicted"/>
<dbReference type="Proteomes" id="UP001629246">
    <property type="component" value="Unassembled WGS sequence"/>
</dbReference>
<evidence type="ECO:0000313" key="3">
    <source>
        <dbReference type="Proteomes" id="UP001629246"/>
    </source>
</evidence>
<dbReference type="PANTHER" id="PTHR14097:SF8">
    <property type="entry name" value="NAD(P)-BINDING DOMAIN-CONTAINING PROTEIN"/>
    <property type="match status" value="1"/>
</dbReference>
<reference evidence="2 3" key="1">
    <citation type="journal article" date="2024" name="Chem. Sci.">
        <title>Discovery of megapolipeptins by genome mining of a Burkholderiales bacteria collection.</title>
        <authorList>
            <person name="Paulo B.S."/>
            <person name="Recchia M.J.J."/>
            <person name="Lee S."/>
            <person name="Fergusson C.H."/>
            <person name="Romanowski S.B."/>
            <person name="Hernandez A."/>
            <person name="Krull N."/>
            <person name="Liu D.Y."/>
            <person name="Cavanagh H."/>
            <person name="Bos A."/>
            <person name="Gray C.A."/>
            <person name="Murphy B.T."/>
            <person name="Linington R.G."/>
            <person name="Eustaquio A.S."/>
        </authorList>
    </citation>
    <scope>NUCLEOTIDE SEQUENCE [LARGE SCALE GENOMIC DNA]</scope>
    <source>
        <strain evidence="2 3">RL21-008-BIB-A</strain>
    </source>
</reference>
<sequence>MNVLIFGASGMLGHGVLRECLLADDVALVQVIGRSELDTSRLGVDAMHLRKLQQVVQPDLFDYRQIENRLKNFDACFFCLGVSSGGMREADYRLLTYDLTLAAAQVLARLNPQMTFTYVSGASTDSSEQGKSMWARVKGRTENALLRLPFKAAYMFRPGVIQALHGARSRTPLYRIFYVFAAPLMPLARRLMPDQVLTTEVIGRAMLNVARHGADRRLLESPDINRLGSEHPDAPASHARTA</sequence>
<keyword evidence="3" id="KW-1185">Reference proteome</keyword>
<dbReference type="InterPro" id="IPR036291">
    <property type="entry name" value="NAD(P)-bd_dom_sf"/>
</dbReference>
<gene>
    <name evidence="2" type="ORF">PQR62_12845</name>
</gene>
<protein>
    <submittedName>
        <fullName evidence="2">Epimerase</fullName>
    </submittedName>
</protein>
<dbReference type="RefSeq" id="WP_408158341.1">
    <property type="nucleotide sequence ID" value="NZ_JAQQFM010000005.1"/>
</dbReference>
<comment type="caution">
    <text evidence="2">The sequence shown here is derived from an EMBL/GenBank/DDBJ whole genome shotgun (WGS) entry which is preliminary data.</text>
</comment>
<dbReference type="PANTHER" id="PTHR14097">
    <property type="entry name" value="OXIDOREDUCTASE HTATIP2"/>
    <property type="match status" value="1"/>
</dbReference>
<dbReference type="Gene3D" id="3.40.50.720">
    <property type="entry name" value="NAD(P)-binding Rossmann-like Domain"/>
    <property type="match status" value="1"/>
</dbReference>
<feature type="region of interest" description="Disordered" evidence="1">
    <location>
        <begin position="220"/>
        <end position="242"/>
    </location>
</feature>
<evidence type="ECO:0000256" key="1">
    <source>
        <dbReference type="SAM" id="MobiDB-lite"/>
    </source>
</evidence>
<dbReference type="SUPFAM" id="SSF51735">
    <property type="entry name" value="NAD(P)-binding Rossmann-fold domains"/>
    <property type="match status" value="1"/>
</dbReference>